<evidence type="ECO:0000313" key="20">
    <source>
        <dbReference type="Proteomes" id="UP000236544"/>
    </source>
</evidence>
<dbReference type="InterPro" id="IPR001650">
    <property type="entry name" value="Helicase_C-like"/>
</dbReference>
<dbReference type="InterPro" id="IPR014014">
    <property type="entry name" value="RNA_helicase_DEAD_Q_motif"/>
</dbReference>
<evidence type="ECO:0000259" key="16">
    <source>
        <dbReference type="PROSITE" id="PS51192"/>
    </source>
</evidence>
<feature type="domain" description="Helicase ATP-binding" evidence="16">
    <location>
        <begin position="38"/>
        <end position="224"/>
    </location>
</feature>
<dbReference type="InterPro" id="IPR056330">
    <property type="entry name" value="CTT_SPB4"/>
</dbReference>
<comment type="subcellular location">
    <subcellularLocation>
        <location evidence="1">Nucleus</location>
        <location evidence="1">Nucleolus</location>
    </subcellularLocation>
</comment>
<dbReference type="GO" id="GO:0016887">
    <property type="term" value="F:ATP hydrolysis activity"/>
    <property type="evidence" value="ECO:0007669"/>
    <property type="project" value="RHEA"/>
</dbReference>
<dbReference type="GO" id="GO:0005730">
    <property type="term" value="C:nucleolus"/>
    <property type="evidence" value="ECO:0007669"/>
    <property type="project" value="UniProtKB-SubCell"/>
</dbReference>
<name>A0A0P1L5A6_9SACH</name>
<dbReference type="Pfam" id="PF00271">
    <property type="entry name" value="Helicase_C"/>
    <property type="match status" value="1"/>
</dbReference>
<dbReference type="GO" id="GO:0003723">
    <property type="term" value="F:RNA binding"/>
    <property type="evidence" value="ECO:0007669"/>
    <property type="project" value="UniProtKB-UniRule"/>
</dbReference>
<dbReference type="PROSITE" id="PS51192">
    <property type="entry name" value="HELICASE_ATP_BIND_1"/>
    <property type="match status" value="1"/>
</dbReference>
<evidence type="ECO:0000256" key="10">
    <source>
        <dbReference type="ARBA" id="ARBA00023242"/>
    </source>
</evidence>
<feature type="compositionally biased region" description="Basic and acidic residues" evidence="15">
    <location>
        <begin position="540"/>
        <end position="562"/>
    </location>
</feature>
<keyword evidence="7 13" id="KW-0067">ATP-binding</keyword>
<dbReference type="EMBL" id="LN890558">
    <property type="protein sequence ID" value="CUS49617.1"/>
    <property type="molecule type" value="Genomic_DNA"/>
</dbReference>
<evidence type="ECO:0000256" key="7">
    <source>
        <dbReference type="ARBA" id="ARBA00022840"/>
    </source>
</evidence>
<protein>
    <recommendedName>
        <fullName evidence="14">ATP-dependent RNA helicase</fullName>
        <ecNumber evidence="14">3.6.4.13</ecNumber>
    </recommendedName>
</protein>
<comment type="domain">
    <text evidence="14">The Q motif is unique to and characteristic of the DEAD box family of RNA helicases and controls ATP binding and hydrolysis.</text>
</comment>
<feature type="compositionally biased region" description="Polar residues" evidence="15">
    <location>
        <begin position="587"/>
        <end position="598"/>
    </location>
</feature>
<evidence type="ECO:0000256" key="8">
    <source>
        <dbReference type="ARBA" id="ARBA00022884"/>
    </source>
</evidence>
<comment type="function">
    <text evidence="14">RNA helicase.</text>
</comment>
<evidence type="ECO:0000256" key="14">
    <source>
        <dbReference type="RuleBase" id="RU365068"/>
    </source>
</evidence>
<dbReference type="InterPro" id="IPR000629">
    <property type="entry name" value="RNA-helicase_DEAD-box_CS"/>
</dbReference>
<evidence type="ECO:0000256" key="6">
    <source>
        <dbReference type="ARBA" id="ARBA00022806"/>
    </source>
</evidence>
<evidence type="ECO:0000256" key="4">
    <source>
        <dbReference type="ARBA" id="ARBA00022741"/>
    </source>
</evidence>
<dbReference type="InterPro" id="IPR014001">
    <property type="entry name" value="Helicase_ATP-bd"/>
</dbReference>
<evidence type="ECO:0000313" key="19">
    <source>
        <dbReference type="EMBL" id="CUS49617.1"/>
    </source>
</evidence>
<evidence type="ECO:0000259" key="18">
    <source>
        <dbReference type="PROSITE" id="PS51195"/>
    </source>
</evidence>
<organism evidence="19 20">
    <name type="scientific">Lachancea quebecensis</name>
    <dbReference type="NCBI Taxonomy" id="1654605"/>
    <lineage>
        <taxon>Eukaryota</taxon>
        <taxon>Fungi</taxon>
        <taxon>Dikarya</taxon>
        <taxon>Ascomycota</taxon>
        <taxon>Saccharomycotina</taxon>
        <taxon>Saccharomycetes</taxon>
        <taxon>Saccharomycetales</taxon>
        <taxon>Saccharomycetaceae</taxon>
        <taxon>Lachancea</taxon>
    </lineage>
</organism>
<keyword evidence="9" id="KW-0175">Coiled coil</keyword>
<evidence type="ECO:0000256" key="9">
    <source>
        <dbReference type="ARBA" id="ARBA00023054"/>
    </source>
</evidence>
<comment type="catalytic activity">
    <reaction evidence="14">
        <text>ATP + H2O = ADP + phosphate + H(+)</text>
        <dbReference type="Rhea" id="RHEA:13065"/>
        <dbReference type="ChEBI" id="CHEBI:15377"/>
        <dbReference type="ChEBI" id="CHEBI:15378"/>
        <dbReference type="ChEBI" id="CHEBI:30616"/>
        <dbReference type="ChEBI" id="CHEBI:43474"/>
        <dbReference type="ChEBI" id="CHEBI:456216"/>
        <dbReference type="EC" id="3.6.4.13"/>
    </reaction>
</comment>
<dbReference type="Proteomes" id="UP000236544">
    <property type="component" value="Unassembled WGS sequence"/>
</dbReference>
<dbReference type="AlphaFoldDB" id="A0A0P1L5A6"/>
<dbReference type="Pfam" id="PF13959">
    <property type="entry name" value="CTE_SPB4"/>
    <property type="match status" value="1"/>
</dbReference>
<comment type="similarity">
    <text evidence="11">Belongs to the DEAD box helicase family. DDX55/SPB4 subfamily.</text>
</comment>
<feature type="domain" description="DEAD-box RNA helicase Q" evidence="18">
    <location>
        <begin position="7"/>
        <end position="35"/>
    </location>
</feature>
<feature type="compositionally biased region" description="Acidic residues" evidence="15">
    <location>
        <begin position="563"/>
        <end position="575"/>
    </location>
</feature>
<feature type="domain" description="Helicase C-terminal" evidence="17">
    <location>
        <begin position="248"/>
        <end position="404"/>
    </location>
</feature>
<dbReference type="InterPro" id="IPR011545">
    <property type="entry name" value="DEAD/DEAH_box_helicase_dom"/>
</dbReference>
<dbReference type="EC" id="3.6.4.13" evidence="14"/>
<keyword evidence="10" id="KW-0539">Nucleus</keyword>
<evidence type="ECO:0000259" key="17">
    <source>
        <dbReference type="PROSITE" id="PS51194"/>
    </source>
</evidence>
<evidence type="ECO:0000256" key="2">
    <source>
        <dbReference type="ARBA" id="ARBA00022517"/>
    </source>
</evidence>
<dbReference type="PROSITE" id="PS51194">
    <property type="entry name" value="HELICASE_CTER"/>
    <property type="match status" value="1"/>
</dbReference>
<dbReference type="OrthoDB" id="7396459at2759"/>
<reference evidence="20" key="1">
    <citation type="submission" date="2015-10" db="EMBL/GenBank/DDBJ databases">
        <authorList>
            <person name="Devillers H."/>
        </authorList>
    </citation>
    <scope>NUCLEOTIDE SEQUENCE [LARGE SCALE GENOMIC DNA]</scope>
</reference>
<keyword evidence="3" id="KW-0698">rRNA processing</keyword>
<dbReference type="SMART" id="SM00487">
    <property type="entry name" value="DEXDc"/>
    <property type="match status" value="1"/>
</dbReference>
<keyword evidence="20" id="KW-1185">Reference proteome</keyword>
<dbReference type="SMART" id="SM01178">
    <property type="entry name" value="DUF4217"/>
    <property type="match status" value="1"/>
</dbReference>
<keyword evidence="4 13" id="KW-0547">Nucleotide-binding</keyword>
<evidence type="ECO:0000256" key="5">
    <source>
        <dbReference type="ARBA" id="ARBA00022801"/>
    </source>
</evidence>
<dbReference type="PROSITE" id="PS51195">
    <property type="entry name" value="Q_MOTIF"/>
    <property type="match status" value="1"/>
</dbReference>
<dbReference type="SMART" id="SM00490">
    <property type="entry name" value="HELICc"/>
    <property type="match status" value="1"/>
</dbReference>
<keyword evidence="2" id="KW-0690">Ribosome biogenesis</keyword>
<proteinExistence type="inferred from homology"/>
<accession>A0A0P1L5A6</accession>
<feature type="region of interest" description="Disordered" evidence="15">
    <location>
        <begin position="526"/>
        <end position="598"/>
    </location>
</feature>
<keyword evidence="6 13" id="KW-0347">Helicase</keyword>
<evidence type="ECO:0000256" key="13">
    <source>
        <dbReference type="RuleBase" id="RU000492"/>
    </source>
</evidence>
<dbReference type="InterPro" id="IPR025313">
    <property type="entry name" value="SPB4-like_CTE"/>
</dbReference>
<dbReference type="PROSITE" id="PS00039">
    <property type="entry name" value="DEAD_ATP_HELICASE"/>
    <property type="match status" value="1"/>
</dbReference>
<dbReference type="Pfam" id="PF23681">
    <property type="entry name" value="CTT_SPB4"/>
    <property type="match status" value="1"/>
</dbReference>
<dbReference type="CDD" id="cd17960">
    <property type="entry name" value="DEADc_DDX55"/>
    <property type="match status" value="1"/>
</dbReference>
<dbReference type="SUPFAM" id="SSF52540">
    <property type="entry name" value="P-loop containing nucleoside triphosphate hydrolases"/>
    <property type="match status" value="1"/>
</dbReference>
<dbReference type="Gene3D" id="3.40.50.300">
    <property type="entry name" value="P-loop containing nucleotide triphosphate hydrolases"/>
    <property type="match status" value="2"/>
</dbReference>
<dbReference type="GO" id="GO:0003724">
    <property type="term" value="F:RNA helicase activity"/>
    <property type="evidence" value="ECO:0007669"/>
    <property type="project" value="UniProtKB-EC"/>
</dbReference>
<dbReference type="InterPro" id="IPR027417">
    <property type="entry name" value="P-loop_NTPase"/>
</dbReference>
<dbReference type="GO" id="GO:0005524">
    <property type="term" value="F:ATP binding"/>
    <property type="evidence" value="ECO:0007669"/>
    <property type="project" value="UniProtKB-UniRule"/>
</dbReference>
<gene>
    <name evidence="19" type="ORF">LAQU0_S24e00408g</name>
</gene>
<evidence type="ECO:0000256" key="12">
    <source>
        <dbReference type="PROSITE-ProRule" id="PRU00552"/>
    </source>
</evidence>
<evidence type="ECO:0000256" key="3">
    <source>
        <dbReference type="ARBA" id="ARBA00022552"/>
    </source>
</evidence>
<keyword evidence="5 13" id="KW-0378">Hydrolase</keyword>
<dbReference type="Pfam" id="PF00270">
    <property type="entry name" value="DEAD"/>
    <property type="match status" value="1"/>
</dbReference>
<feature type="short sequence motif" description="Q motif" evidence="12">
    <location>
        <begin position="7"/>
        <end position="35"/>
    </location>
</feature>
<evidence type="ECO:0000256" key="15">
    <source>
        <dbReference type="SAM" id="MobiDB-lite"/>
    </source>
</evidence>
<keyword evidence="8 14" id="KW-0694">RNA-binding</keyword>
<evidence type="ECO:0000256" key="11">
    <source>
        <dbReference type="ARBA" id="ARBA00038002"/>
    </source>
</evidence>
<dbReference type="CDD" id="cd18787">
    <property type="entry name" value="SF2_C_DEAD"/>
    <property type="match status" value="1"/>
</dbReference>
<dbReference type="GO" id="GO:0006364">
    <property type="term" value="P:rRNA processing"/>
    <property type="evidence" value="ECO:0007669"/>
    <property type="project" value="UniProtKB-KW"/>
</dbReference>
<evidence type="ECO:0000256" key="1">
    <source>
        <dbReference type="ARBA" id="ARBA00004604"/>
    </source>
</evidence>
<dbReference type="PANTHER" id="PTHR24031">
    <property type="entry name" value="RNA HELICASE"/>
    <property type="match status" value="1"/>
</dbReference>
<sequence>MARSLSWDNLKFELQPWIRTAIDAMGFEIMTPVQASTIPMFSGNKDVVVESVTGSGKTIAFTIPVLEKVVKEVLSGTPLKRGHFYSLIISPTRELSKQIQDVVEAFLAYYPSESCPIKSQLIVGTSSCSVRDDVNKFLENAPQILVGTPGRVLDFMKASTIKTSSCGVVVLDEADRLLDVSFEKDVESILGMLPKQRRTGLFSATISSAGNQIYRTGMRNPVKIAVKSKIQNPESLQINYIVVKPEEKLQHLLNIVNNMRYRKCIVYFPTCQAVTYFYSFLKHLSDIGKMREDLEVYSLHGKLQTSSRIGTLGKFSSSLNTTVLLTTDVAARGIDIPEVDLVLQFDPPTSAEMFLHRSGRTGRANRSGKAVALLNRGREEDYIDFLEVKNIRLGELEISFRPMEELGDIFKSWVLQDRARFEHGIKAYAAFIRYYSKHSASSIFRLQSLDYVGLANLYGLIRLPRMPEITKYLSTDAMPSEGWLIDPPIDLDHFAYLNKQMERARQEELKKTKEISDKKKLKSELKKKNAAWSNKTSSLETRKERKVKLAEKRKAIEQKIAEADSEGENDDEEDWKDLVRRNKRSKISSQVQGDFSDL</sequence>